<evidence type="ECO:0000256" key="1">
    <source>
        <dbReference type="ARBA" id="ARBA00023015"/>
    </source>
</evidence>
<dbReference type="InterPro" id="IPR000524">
    <property type="entry name" value="Tscrpt_reg_HTH_GntR"/>
</dbReference>
<comment type="caution">
    <text evidence="5">The sequence shown here is derived from an EMBL/GenBank/DDBJ whole genome shotgun (WGS) entry which is preliminary data.</text>
</comment>
<dbReference type="SUPFAM" id="SSF46785">
    <property type="entry name" value="Winged helix' DNA-binding domain"/>
    <property type="match status" value="1"/>
</dbReference>
<dbReference type="SUPFAM" id="SSF48008">
    <property type="entry name" value="GntR ligand-binding domain-like"/>
    <property type="match status" value="1"/>
</dbReference>
<dbReference type="Pfam" id="PF00392">
    <property type="entry name" value="GntR"/>
    <property type="match status" value="1"/>
</dbReference>
<evidence type="ECO:0000256" key="3">
    <source>
        <dbReference type="ARBA" id="ARBA00023163"/>
    </source>
</evidence>
<evidence type="ECO:0000259" key="4">
    <source>
        <dbReference type="PROSITE" id="PS50949"/>
    </source>
</evidence>
<dbReference type="InterPro" id="IPR011711">
    <property type="entry name" value="GntR_C"/>
</dbReference>
<keyword evidence="1" id="KW-0805">Transcription regulation</keyword>
<keyword evidence="6" id="KW-1185">Reference proteome</keyword>
<dbReference type="Gene3D" id="1.20.120.530">
    <property type="entry name" value="GntR ligand-binding domain-like"/>
    <property type="match status" value="1"/>
</dbReference>
<dbReference type="Proteomes" id="UP001596353">
    <property type="component" value="Unassembled WGS sequence"/>
</dbReference>
<dbReference type="SMART" id="SM00345">
    <property type="entry name" value="HTH_GNTR"/>
    <property type="match status" value="1"/>
</dbReference>
<accession>A0ABW2B7D8</accession>
<dbReference type="InterPro" id="IPR036390">
    <property type="entry name" value="WH_DNA-bd_sf"/>
</dbReference>
<keyword evidence="2" id="KW-0238">DNA-binding</keyword>
<name>A0ABW2B7D8_9RHOB</name>
<organism evidence="5 6">
    <name type="scientific">Sulfitobacter porphyrae</name>
    <dbReference type="NCBI Taxonomy" id="1246864"/>
    <lineage>
        <taxon>Bacteria</taxon>
        <taxon>Pseudomonadati</taxon>
        <taxon>Pseudomonadota</taxon>
        <taxon>Alphaproteobacteria</taxon>
        <taxon>Rhodobacterales</taxon>
        <taxon>Roseobacteraceae</taxon>
        <taxon>Sulfitobacter</taxon>
    </lineage>
</organism>
<evidence type="ECO:0000313" key="6">
    <source>
        <dbReference type="Proteomes" id="UP001596353"/>
    </source>
</evidence>
<keyword evidence="3" id="KW-0804">Transcription</keyword>
<dbReference type="CDD" id="cd07377">
    <property type="entry name" value="WHTH_GntR"/>
    <property type="match status" value="1"/>
</dbReference>
<dbReference type="SMART" id="SM00895">
    <property type="entry name" value="FCD"/>
    <property type="match status" value="1"/>
</dbReference>
<sequence>MNSENHAPDDVGQITASNGIKRISASQQIHDALRNRIVSLDLAPGQYLSRSAVSDTYKVSLTPVREAMQRLEEEGLLLIYPQSKTEVSRIDVAHAQETQFLRLSLELEVVRRLALAADIAAVDALQNIIARQDLELANGDIDRFRVLDQDFHRHMCHLVGVDALWSLITARSGHIDRLRNLNLPDPGKSNSIMDCHRRIVSTIKSGQVSAAQEVVREHLSGTLSSVDDIRRRHPEYF</sequence>
<dbReference type="Pfam" id="PF07729">
    <property type="entry name" value="FCD"/>
    <property type="match status" value="1"/>
</dbReference>
<protein>
    <submittedName>
        <fullName evidence="5">GntR family transcriptional regulator</fullName>
    </submittedName>
</protein>
<proteinExistence type="predicted"/>
<dbReference type="Gene3D" id="1.10.10.10">
    <property type="entry name" value="Winged helix-like DNA-binding domain superfamily/Winged helix DNA-binding domain"/>
    <property type="match status" value="1"/>
</dbReference>
<evidence type="ECO:0000313" key="5">
    <source>
        <dbReference type="EMBL" id="MFC6761499.1"/>
    </source>
</evidence>
<dbReference type="PROSITE" id="PS50949">
    <property type="entry name" value="HTH_GNTR"/>
    <property type="match status" value="1"/>
</dbReference>
<dbReference type="PANTHER" id="PTHR43537">
    <property type="entry name" value="TRANSCRIPTIONAL REGULATOR, GNTR FAMILY"/>
    <property type="match status" value="1"/>
</dbReference>
<feature type="domain" description="HTH gntR-type" evidence="4">
    <location>
        <begin position="23"/>
        <end position="90"/>
    </location>
</feature>
<dbReference type="EMBL" id="JBHSWG010000003">
    <property type="protein sequence ID" value="MFC6761499.1"/>
    <property type="molecule type" value="Genomic_DNA"/>
</dbReference>
<dbReference type="InterPro" id="IPR008920">
    <property type="entry name" value="TF_FadR/GntR_C"/>
</dbReference>
<dbReference type="PANTHER" id="PTHR43537:SF45">
    <property type="entry name" value="GNTR FAMILY REGULATORY PROTEIN"/>
    <property type="match status" value="1"/>
</dbReference>
<reference evidence="6" key="1">
    <citation type="journal article" date="2019" name="Int. J. Syst. Evol. Microbiol.">
        <title>The Global Catalogue of Microorganisms (GCM) 10K type strain sequencing project: providing services to taxonomists for standard genome sequencing and annotation.</title>
        <authorList>
            <consortium name="The Broad Institute Genomics Platform"/>
            <consortium name="The Broad Institute Genome Sequencing Center for Infectious Disease"/>
            <person name="Wu L."/>
            <person name="Ma J."/>
        </authorList>
    </citation>
    <scope>NUCLEOTIDE SEQUENCE [LARGE SCALE GENOMIC DNA]</scope>
    <source>
        <strain evidence="6">CCUG 66188</strain>
    </source>
</reference>
<gene>
    <name evidence="5" type="ORF">ACFQFQ_21895</name>
</gene>
<dbReference type="InterPro" id="IPR036388">
    <property type="entry name" value="WH-like_DNA-bd_sf"/>
</dbReference>
<evidence type="ECO:0000256" key="2">
    <source>
        <dbReference type="ARBA" id="ARBA00023125"/>
    </source>
</evidence>